<evidence type="ECO:0000313" key="2">
    <source>
        <dbReference type="EMBL" id="CEK91667.1"/>
    </source>
</evidence>
<evidence type="ECO:0000313" key="1">
    <source>
        <dbReference type="EMBL" id="CEK91663.1"/>
    </source>
</evidence>
<dbReference type="EMBL" id="HACG01044798">
    <property type="protein sequence ID" value="CEK91663.1"/>
    <property type="molecule type" value="Transcribed_RNA"/>
</dbReference>
<protein>
    <submittedName>
        <fullName evidence="3">Uncharacterized protein</fullName>
    </submittedName>
</protein>
<dbReference type="EMBL" id="HACG01044803">
    <property type="protein sequence ID" value="CEK91668.1"/>
    <property type="molecule type" value="Transcribed_RNA"/>
</dbReference>
<proteinExistence type="predicted"/>
<reference evidence="3" key="1">
    <citation type="submission" date="2014-12" db="EMBL/GenBank/DDBJ databases">
        <title>Insight into the proteome of Arion vulgaris.</title>
        <authorList>
            <person name="Aradska J."/>
            <person name="Bulat T."/>
            <person name="Smidak R."/>
            <person name="Sarate P."/>
            <person name="Gangsoo J."/>
            <person name="Sialana F."/>
            <person name="Bilban M."/>
            <person name="Lubec G."/>
        </authorList>
    </citation>
    <scope>NUCLEOTIDE SEQUENCE</scope>
    <source>
        <tissue evidence="3">Skin</tissue>
    </source>
</reference>
<gene>
    <name evidence="3" type="primary">ORF184193</name>
    <name evidence="1" type="synonym">ORF184160</name>
    <name evidence="2" type="synonym">ORF184185</name>
</gene>
<dbReference type="AlphaFoldDB" id="A0A0B7BF90"/>
<dbReference type="EMBL" id="HACG01044802">
    <property type="protein sequence ID" value="CEK91667.1"/>
    <property type="molecule type" value="Transcribed_RNA"/>
</dbReference>
<name>A0A0B7BF90_9EUPU</name>
<sequence length="58" mass="6764">MSEQQTDFRTLATDFRTFTLTNARAMDRADILNIWELVGKVQIDRYLEHLGTGWESSN</sequence>
<accession>A0A0B7BF90</accession>
<organism evidence="3">
    <name type="scientific">Arion vulgaris</name>
    <dbReference type="NCBI Taxonomy" id="1028688"/>
    <lineage>
        <taxon>Eukaryota</taxon>
        <taxon>Metazoa</taxon>
        <taxon>Spiralia</taxon>
        <taxon>Lophotrochozoa</taxon>
        <taxon>Mollusca</taxon>
        <taxon>Gastropoda</taxon>
        <taxon>Heterobranchia</taxon>
        <taxon>Euthyneura</taxon>
        <taxon>Panpulmonata</taxon>
        <taxon>Eupulmonata</taxon>
        <taxon>Stylommatophora</taxon>
        <taxon>Helicina</taxon>
        <taxon>Arionoidea</taxon>
        <taxon>Arionidae</taxon>
        <taxon>Arion</taxon>
    </lineage>
</organism>
<evidence type="ECO:0000313" key="3">
    <source>
        <dbReference type="EMBL" id="CEK91668.1"/>
    </source>
</evidence>